<sequence length="81" mass="9304">MTPLMTPLSSRQLLAYQIVGSSVTTLYPTIIRTVCRISAPLRKEGCCRTYLFLSFWSAYPVQRVSMDVSWLIQVVRQQLAY</sequence>
<accession>A0A0M9WKZ0</accession>
<organism evidence="1 2">
    <name type="scientific">Penicillium nordicum</name>
    <dbReference type="NCBI Taxonomy" id="229535"/>
    <lineage>
        <taxon>Eukaryota</taxon>
        <taxon>Fungi</taxon>
        <taxon>Dikarya</taxon>
        <taxon>Ascomycota</taxon>
        <taxon>Pezizomycotina</taxon>
        <taxon>Eurotiomycetes</taxon>
        <taxon>Eurotiomycetidae</taxon>
        <taxon>Eurotiales</taxon>
        <taxon>Aspergillaceae</taxon>
        <taxon>Penicillium</taxon>
    </lineage>
</organism>
<protein>
    <submittedName>
        <fullName evidence="1">Uncharacterized protein</fullName>
    </submittedName>
</protein>
<evidence type="ECO:0000313" key="2">
    <source>
        <dbReference type="Proteomes" id="UP000037696"/>
    </source>
</evidence>
<gene>
    <name evidence="1" type="ORF">ACN38_g85</name>
</gene>
<dbReference type="EMBL" id="LHQQ01000001">
    <property type="protein sequence ID" value="KOS48865.1"/>
    <property type="molecule type" value="Genomic_DNA"/>
</dbReference>
<dbReference type="AlphaFoldDB" id="A0A0M9WKZ0"/>
<name>A0A0M9WKZ0_9EURO</name>
<comment type="caution">
    <text evidence="1">The sequence shown here is derived from an EMBL/GenBank/DDBJ whole genome shotgun (WGS) entry which is preliminary data.</text>
</comment>
<reference evidence="1 2" key="1">
    <citation type="submission" date="2015-08" db="EMBL/GenBank/DDBJ databases">
        <title>Genome sequencing of Penicillium nordicum.</title>
        <authorList>
            <person name="Nguyen H.D."/>
            <person name="Seifert K.A."/>
        </authorList>
    </citation>
    <scope>NUCLEOTIDE SEQUENCE [LARGE SCALE GENOMIC DNA]</scope>
    <source>
        <strain evidence="1 2">DAOMC 185683</strain>
    </source>
</reference>
<evidence type="ECO:0000313" key="1">
    <source>
        <dbReference type="EMBL" id="KOS48865.1"/>
    </source>
</evidence>
<keyword evidence="2" id="KW-1185">Reference proteome</keyword>
<dbReference type="Proteomes" id="UP000037696">
    <property type="component" value="Unassembled WGS sequence"/>
</dbReference>
<proteinExistence type="predicted"/>